<evidence type="ECO:0000256" key="3">
    <source>
        <dbReference type="ARBA" id="ARBA00023054"/>
    </source>
</evidence>
<keyword evidence="7" id="KW-1185">Reference proteome</keyword>
<dbReference type="Pfam" id="PF02646">
    <property type="entry name" value="RmuC"/>
    <property type="match status" value="1"/>
</dbReference>
<comment type="similarity">
    <text evidence="2">Belongs to the RmuC family.</text>
</comment>
<proteinExistence type="inferred from homology"/>
<dbReference type="RefSeq" id="WP_196935643.1">
    <property type="nucleotide sequence ID" value="NZ_MU158698.1"/>
</dbReference>
<keyword evidence="3 5" id="KW-0175">Coiled coil</keyword>
<comment type="caution">
    <text evidence="6">The sequence shown here is derived from an EMBL/GenBank/DDBJ whole genome shotgun (WGS) entry which is preliminary data.</text>
</comment>
<dbReference type="AlphaFoldDB" id="A0A928YR86"/>
<evidence type="ECO:0000313" key="7">
    <source>
        <dbReference type="Proteomes" id="UP000616201"/>
    </source>
</evidence>
<evidence type="ECO:0000256" key="5">
    <source>
        <dbReference type="SAM" id="Coils"/>
    </source>
</evidence>
<comment type="function">
    <text evidence="1">Involved in DNA recombination.</text>
</comment>
<gene>
    <name evidence="6" type="ORF">C4F49_05360</name>
</gene>
<evidence type="ECO:0000256" key="1">
    <source>
        <dbReference type="ARBA" id="ARBA00003416"/>
    </source>
</evidence>
<keyword evidence="4" id="KW-0233">DNA recombination</keyword>
<evidence type="ECO:0000256" key="4">
    <source>
        <dbReference type="ARBA" id="ARBA00023172"/>
    </source>
</evidence>
<reference evidence="6" key="1">
    <citation type="submission" date="2018-02" db="EMBL/GenBank/DDBJ databases">
        <authorList>
            <person name="Vasarhelyi B.M."/>
            <person name="Deshmukh S."/>
            <person name="Balint B."/>
            <person name="Kukolya J."/>
        </authorList>
    </citation>
    <scope>NUCLEOTIDE SEQUENCE</scope>
    <source>
        <strain evidence="6">KB22</strain>
    </source>
</reference>
<dbReference type="GO" id="GO:0006310">
    <property type="term" value="P:DNA recombination"/>
    <property type="evidence" value="ECO:0007669"/>
    <property type="project" value="UniProtKB-KW"/>
</dbReference>
<sequence length="439" mass="50687">MEVIYLCCILILFVALAFLLWKQNKAVSGERYEQLRAENERIKIELAKSQQRESSFEEHYRLSQISLENEREVRMRLDRSLENSNANLQAQYDKLEEQKAEIASIKQQFNLEFQQIANAILEEKTQKFSESNQKNLGLILDPLKEKIKLFEEKVDKTYQREAAERNVLKGVVEQLMQQSQQITNEASNLTRALKGDAKKQGNWGEVILERVLERSGLNKDQEYRLQHSFQEEGAKKIPDAIIDLPDNKQLVIDSKISLVAYERWVNAESEQELKLFAKQHVTSLESHIRDLSSKNYQQIYHINSPDFVLLFMPIESALSLAVREKPELFSEAWDRKVVIVSPSTLLATLRTIASIWKQEKQNRNVLEIAREAGLLYDKFVGFIQDMQQIESSLGKASAKYDDAFKKLASGPGNMVKKMENLKTLGARTNKQIDGKFLED</sequence>
<dbReference type="PANTHER" id="PTHR30563">
    <property type="entry name" value="DNA RECOMBINATION PROTEIN RMUC"/>
    <property type="match status" value="1"/>
</dbReference>
<evidence type="ECO:0000313" key="6">
    <source>
        <dbReference type="EMBL" id="MBE8713098.1"/>
    </source>
</evidence>
<evidence type="ECO:0000256" key="2">
    <source>
        <dbReference type="ARBA" id="ARBA00009840"/>
    </source>
</evidence>
<name>A0A928YR86_9SPHI</name>
<dbReference type="InterPro" id="IPR003798">
    <property type="entry name" value="DNA_recombination_RmuC"/>
</dbReference>
<organism evidence="6 7">
    <name type="scientific">Sphingobacterium hungaricum</name>
    <dbReference type="NCBI Taxonomy" id="2082723"/>
    <lineage>
        <taxon>Bacteria</taxon>
        <taxon>Pseudomonadati</taxon>
        <taxon>Bacteroidota</taxon>
        <taxon>Sphingobacteriia</taxon>
        <taxon>Sphingobacteriales</taxon>
        <taxon>Sphingobacteriaceae</taxon>
        <taxon>Sphingobacterium</taxon>
    </lineage>
</organism>
<accession>A0A928YR86</accession>
<dbReference type="PANTHER" id="PTHR30563:SF0">
    <property type="entry name" value="DNA RECOMBINATION PROTEIN RMUC"/>
    <property type="match status" value="1"/>
</dbReference>
<dbReference type="EMBL" id="PRDK01000003">
    <property type="protein sequence ID" value="MBE8713098.1"/>
    <property type="molecule type" value="Genomic_DNA"/>
</dbReference>
<dbReference type="Proteomes" id="UP000616201">
    <property type="component" value="Unassembled WGS sequence"/>
</dbReference>
<protein>
    <submittedName>
        <fullName evidence="6">DNA recombination protein RmuC</fullName>
    </submittedName>
</protein>
<feature type="coiled-coil region" evidence="5">
    <location>
        <begin position="32"/>
        <end position="112"/>
    </location>
</feature>